<dbReference type="InterPro" id="IPR055541">
    <property type="entry name" value="DUF7117"/>
</dbReference>
<sequence>MNIRGERECRDCGSRWSYYETGSVECPDCGSLKSVGTAERALHTDAPATLELSRHRARFGEARSTLPAEGVDELKRDLREYVRKRGFVRGGELRWLDSTYLAARELLEAVDVYDRLRDPTDADREYLLALLAGADDGERPESSAVPESMREARGMAAARAVDEYREDLTAFLDELERRGSENAESERAEPKRDEDAVGDTVTVDAGPTATDSVVNPVDRVAPARAVLERLRDRTKRVDALNGEVDPGTADALIEAADALGDYVRTGNVASLDRARDRIDESES</sequence>
<proteinExistence type="predicted"/>
<dbReference type="EMBL" id="JBHSKV010000014">
    <property type="protein sequence ID" value="MFC5135110.1"/>
    <property type="molecule type" value="Genomic_DNA"/>
</dbReference>
<reference evidence="2 3" key="1">
    <citation type="journal article" date="2019" name="Int. J. Syst. Evol. Microbiol.">
        <title>The Global Catalogue of Microorganisms (GCM) 10K type strain sequencing project: providing services to taxonomists for standard genome sequencing and annotation.</title>
        <authorList>
            <consortium name="The Broad Institute Genomics Platform"/>
            <consortium name="The Broad Institute Genome Sequencing Center for Infectious Disease"/>
            <person name="Wu L."/>
            <person name="Ma J."/>
        </authorList>
    </citation>
    <scope>NUCLEOTIDE SEQUENCE [LARGE SCALE GENOMIC DNA]</scope>
    <source>
        <strain evidence="2 3">CGMCC 1.16026</strain>
    </source>
</reference>
<evidence type="ECO:0000313" key="3">
    <source>
        <dbReference type="Proteomes" id="UP001596145"/>
    </source>
</evidence>
<comment type="caution">
    <text evidence="2">The sequence shown here is derived from an EMBL/GenBank/DDBJ whole genome shotgun (WGS) entry which is preliminary data.</text>
</comment>
<protein>
    <recommendedName>
        <fullName evidence="4">TFIIB-type zinc ribbon-containing protein</fullName>
    </recommendedName>
</protein>
<evidence type="ECO:0008006" key="4">
    <source>
        <dbReference type="Google" id="ProtNLM"/>
    </source>
</evidence>
<dbReference type="RefSeq" id="WP_122105930.1">
    <property type="nucleotide sequence ID" value="NZ_JBHSKV010000014.1"/>
</dbReference>
<organism evidence="2 3">
    <name type="scientific">Halorubrum glutamatedens</name>
    <dbReference type="NCBI Taxonomy" id="2707018"/>
    <lineage>
        <taxon>Archaea</taxon>
        <taxon>Methanobacteriati</taxon>
        <taxon>Methanobacteriota</taxon>
        <taxon>Stenosarchaea group</taxon>
        <taxon>Halobacteria</taxon>
        <taxon>Halobacteriales</taxon>
        <taxon>Haloferacaceae</taxon>
        <taxon>Halorubrum</taxon>
    </lineage>
</organism>
<name>A0ABD5QS64_9EURY</name>
<dbReference type="AlphaFoldDB" id="A0ABD5QS64"/>
<dbReference type="Pfam" id="PF23430">
    <property type="entry name" value="DUF7117"/>
    <property type="match status" value="2"/>
</dbReference>
<dbReference type="Proteomes" id="UP001596145">
    <property type="component" value="Unassembled WGS sequence"/>
</dbReference>
<accession>A0ABD5QS64</accession>
<feature type="compositionally biased region" description="Basic and acidic residues" evidence="1">
    <location>
        <begin position="176"/>
        <end position="195"/>
    </location>
</feature>
<gene>
    <name evidence="2" type="ORF">ACFPJA_10335</name>
</gene>
<feature type="region of interest" description="Disordered" evidence="1">
    <location>
        <begin position="176"/>
        <end position="210"/>
    </location>
</feature>
<evidence type="ECO:0000256" key="1">
    <source>
        <dbReference type="SAM" id="MobiDB-lite"/>
    </source>
</evidence>
<evidence type="ECO:0000313" key="2">
    <source>
        <dbReference type="EMBL" id="MFC5135110.1"/>
    </source>
</evidence>
<keyword evidence="3" id="KW-1185">Reference proteome</keyword>